<feature type="non-terminal residue" evidence="1">
    <location>
        <position position="58"/>
    </location>
</feature>
<accession>A0ACA9RWI2</accession>
<dbReference type="Proteomes" id="UP000789920">
    <property type="component" value="Unassembled WGS sequence"/>
</dbReference>
<reference evidence="1" key="1">
    <citation type="submission" date="2021-06" db="EMBL/GenBank/DDBJ databases">
        <authorList>
            <person name="Kallberg Y."/>
            <person name="Tangrot J."/>
            <person name="Rosling A."/>
        </authorList>
    </citation>
    <scope>NUCLEOTIDE SEQUENCE</scope>
    <source>
        <strain evidence="1">MA461A</strain>
    </source>
</reference>
<protein>
    <submittedName>
        <fullName evidence="1">10624_t:CDS:1</fullName>
    </submittedName>
</protein>
<proteinExistence type="predicted"/>
<dbReference type="EMBL" id="CAJVQC010076768">
    <property type="protein sequence ID" value="CAG8814966.1"/>
    <property type="molecule type" value="Genomic_DNA"/>
</dbReference>
<feature type="non-terminal residue" evidence="1">
    <location>
        <position position="1"/>
    </location>
</feature>
<name>A0ACA9RWI2_9GLOM</name>
<comment type="caution">
    <text evidence="1">The sequence shown here is derived from an EMBL/GenBank/DDBJ whole genome shotgun (WGS) entry which is preliminary data.</text>
</comment>
<gene>
    <name evidence="1" type="ORF">RPERSI_LOCUS24112</name>
</gene>
<keyword evidence="2" id="KW-1185">Reference proteome</keyword>
<sequence length="58" mass="6673">KSKIIKTKDNIRFSMTILDEILDFNCLLTGYHTAYLLSTDACDHCTIPIRYSTGQIYI</sequence>
<evidence type="ECO:0000313" key="1">
    <source>
        <dbReference type="EMBL" id="CAG8814966.1"/>
    </source>
</evidence>
<evidence type="ECO:0000313" key="2">
    <source>
        <dbReference type="Proteomes" id="UP000789920"/>
    </source>
</evidence>
<organism evidence="1 2">
    <name type="scientific">Racocetra persica</name>
    <dbReference type="NCBI Taxonomy" id="160502"/>
    <lineage>
        <taxon>Eukaryota</taxon>
        <taxon>Fungi</taxon>
        <taxon>Fungi incertae sedis</taxon>
        <taxon>Mucoromycota</taxon>
        <taxon>Glomeromycotina</taxon>
        <taxon>Glomeromycetes</taxon>
        <taxon>Diversisporales</taxon>
        <taxon>Gigasporaceae</taxon>
        <taxon>Racocetra</taxon>
    </lineage>
</organism>